<keyword evidence="4" id="KW-0997">Cell inner membrane</keyword>
<gene>
    <name evidence="10" type="ORF">ACFOW6_14895</name>
</gene>
<evidence type="ECO:0000256" key="6">
    <source>
        <dbReference type="ARBA" id="ARBA00022989"/>
    </source>
</evidence>
<dbReference type="PANTHER" id="PTHR39342:SF1">
    <property type="entry name" value="UPF0283 MEMBRANE PROTEIN YCJF"/>
    <property type="match status" value="1"/>
</dbReference>
<sequence length="338" mass="36617">MTEDRRPETRSLQDGGDESRTGRDVRPETRSPSGMHPLPEAEGGAESFTHPLGRRSLAGRLLWTGLGLLLATGFGMALDALVTEILASESWYHWALLAACGLLLLGGLLLMLRELAALLRLRRLSHLQARSPSARQDHVEAGRLLGELLSLYGRRPVSEWAVAAWREREADLGDDREKLEAFEQEVIVPLDQRAAAIITAATRRSGFINVLSPFAVFDMLATALIDLRMVARLARLYGGRPGGLASLRLLRIAFLDVLAAGTLEAADETLGDLVGASVTARLSGKAGAALVNGLFTARLGLAAAEACRPMDWQTARPSARRLVMKALYPGRSEQREEG</sequence>
<evidence type="ECO:0000256" key="5">
    <source>
        <dbReference type="ARBA" id="ARBA00022692"/>
    </source>
</evidence>
<dbReference type="PANTHER" id="PTHR39342">
    <property type="entry name" value="UPF0283 MEMBRANE PROTEIN YCJF"/>
    <property type="match status" value="1"/>
</dbReference>
<feature type="compositionally biased region" description="Basic and acidic residues" evidence="8">
    <location>
        <begin position="1"/>
        <end position="29"/>
    </location>
</feature>
<evidence type="ECO:0000256" key="7">
    <source>
        <dbReference type="ARBA" id="ARBA00023136"/>
    </source>
</evidence>
<evidence type="ECO:0000313" key="11">
    <source>
        <dbReference type="Proteomes" id="UP001595799"/>
    </source>
</evidence>
<evidence type="ECO:0000256" key="4">
    <source>
        <dbReference type="ARBA" id="ARBA00022519"/>
    </source>
</evidence>
<dbReference type="InterPro" id="IPR021147">
    <property type="entry name" value="DUF697"/>
</dbReference>
<organism evidence="10 11">
    <name type="scientific">Fodinicurvata halophila</name>
    <dbReference type="NCBI Taxonomy" id="1419723"/>
    <lineage>
        <taxon>Bacteria</taxon>
        <taxon>Pseudomonadati</taxon>
        <taxon>Pseudomonadota</taxon>
        <taxon>Alphaproteobacteria</taxon>
        <taxon>Rhodospirillales</taxon>
        <taxon>Rhodovibrionaceae</taxon>
        <taxon>Fodinicurvata</taxon>
    </lineage>
</organism>
<feature type="transmembrane region" description="Helical" evidence="9">
    <location>
        <begin position="61"/>
        <end position="85"/>
    </location>
</feature>
<name>A0ABV8UNG8_9PROT</name>
<dbReference type="EMBL" id="JBHSCW010000009">
    <property type="protein sequence ID" value="MFC4352837.1"/>
    <property type="molecule type" value="Genomic_DNA"/>
</dbReference>
<comment type="subcellular location">
    <subcellularLocation>
        <location evidence="1">Cell inner membrane</location>
        <topology evidence="1">Multi-pass membrane protein</topology>
    </subcellularLocation>
</comment>
<accession>A0ABV8UNG8</accession>
<evidence type="ECO:0000256" key="2">
    <source>
        <dbReference type="ARBA" id="ARBA00008255"/>
    </source>
</evidence>
<comment type="caution">
    <text evidence="10">The sequence shown here is derived from an EMBL/GenBank/DDBJ whole genome shotgun (WGS) entry which is preliminary data.</text>
</comment>
<protein>
    <submittedName>
        <fullName evidence="10">TIGR01620 family protein</fullName>
    </submittedName>
</protein>
<reference evidence="11" key="1">
    <citation type="journal article" date="2019" name="Int. J. Syst. Evol. Microbiol.">
        <title>The Global Catalogue of Microorganisms (GCM) 10K type strain sequencing project: providing services to taxonomists for standard genome sequencing and annotation.</title>
        <authorList>
            <consortium name="The Broad Institute Genomics Platform"/>
            <consortium name="The Broad Institute Genome Sequencing Center for Infectious Disease"/>
            <person name="Wu L."/>
            <person name="Ma J."/>
        </authorList>
    </citation>
    <scope>NUCLEOTIDE SEQUENCE [LARGE SCALE GENOMIC DNA]</scope>
    <source>
        <strain evidence="11">CECT 8472</strain>
    </source>
</reference>
<proteinExistence type="inferred from homology"/>
<dbReference type="Pfam" id="PF05128">
    <property type="entry name" value="DUF697"/>
    <property type="match status" value="1"/>
</dbReference>
<dbReference type="Proteomes" id="UP001595799">
    <property type="component" value="Unassembled WGS sequence"/>
</dbReference>
<evidence type="ECO:0000256" key="1">
    <source>
        <dbReference type="ARBA" id="ARBA00004429"/>
    </source>
</evidence>
<evidence type="ECO:0000313" key="10">
    <source>
        <dbReference type="EMBL" id="MFC4352837.1"/>
    </source>
</evidence>
<feature type="transmembrane region" description="Helical" evidence="9">
    <location>
        <begin position="91"/>
        <end position="112"/>
    </location>
</feature>
<evidence type="ECO:0000256" key="8">
    <source>
        <dbReference type="SAM" id="MobiDB-lite"/>
    </source>
</evidence>
<dbReference type="NCBIfam" id="TIGR01620">
    <property type="entry name" value="hyp_HI0043"/>
    <property type="match status" value="1"/>
</dbReference>
<keyword evidence="5 9" id="KW-0812">Transmembrane</keyword>
<keyword evidence="7 9" id="KW-0472">Membrane</keyword>
<dbReference type="InterPro" id="IPR006507">
    <property type="entry name" value="UPF0283"/>
</dbReference>
<keyword evidence="3" id="KW-1003">Cell membrane</keyword>
<feature type="region of interest" description="Disordered" evidence="8">
    <location>
        <begin position="1"/>
        <end position="49"/>
    </location>
</feature>
<evidence type="ECO:0000256" key="3">
    <source>
        <dbReference type="ARBA" id="ARBA00022475"/>
    </source>
</evidence>
<comment type="similarity">
    <text evidence="2">Belongs to the UPF0283 family.</text>
</comment>
<evidence type="ECO:0000256" key="9">
    <source>
        <dbReference type="SAM" id="Phobius"/>
    </source>
</evidence>
<keyword evidence="11" id="KW-1185">Reference proteome</keyword>
<dbReference type="RefSeq" id="WP_382423216.1">
    <property type="nucleotide sequence ID" value="NZ_JBHSCW010000009.1"/>
</dbReference>
<keyword evidence="6 9" id="KW-1133">Transmembrane helix</keyword>